<sequence>MDVGTILRRIRRDLRLTLQEVSDKTGGAIKPGHLSKIEKDGMQPSGHNLFLLARALGCTVDSIFQELETGKPAKQDTAPAQAIPVIDWSMAGRFNKHSDQPLSYVSAPYTLPDDSFALIVDGDSMQSAHGESFVSGSIILISLDQPQNKSMVVVRNGTDTPVLRQLVVDGAGSFLKALNPQYPSVPLSDEAEFCGVVRCCIRMLS</sequence>
<evidence type="ECO:0000313" key="3">
    <source>
        <dbReference type="EMBL" id="QJA83343.1"/>
    </source>
</evidence>
<dbReference type="Gene3D" id="2.10.109.10">
    <property type="entry name" value="Umud Fragment, subunit A"/>
    <property type="match status" value="1"/>
</dbReference>
<evidence type="ECO:0000259" key="1">
    <source>
        <dbReference type="PROSITE" id="PS50943"/>
    </source>
</evidence>
<feature type="domain" description="HTH cro/C1-type" evidence="1">
    <location>
        <begin position="7"/>
        <end position="63"/>
    </location>
</feature>
<dbReference type="EMBL" id="MT141517">
    <property type="protein sequence ID" value="QJA64331.1"/>
    <property type="molecule type" value="Genomic_DNA"/>
</dbReference>
<dbReference type="InterPro" id="IPR010982">
    <property type="entry name" value="Lambda_DNA-bd_dom_sf"/>
</dbReference>
<dbReference type="SUPFAM" id="SSF47413">
    <property type="entry name" value="lambda repressor-like DNA-binding domains"/>
    <property type="match status" value="1"/>
</dbReference>
<dbReference type="AlphaFoldDB" id="A0A6M3KMR6"/>
<dbReference type="CDD" id="cd06529">
    <property type="entry name" value="S24_LexA-like"/>
    <property type="match status" value="1"/>
</dbReference>
<organism evidence="3">
    <name type="scientific">viral metagenome</name>
    <dbReference type="NCBI Taxonomy" id="1070528"/>
    <lineage>
        <taxon>unclassified sequences</taxon>
        <taxon>metagenomes</taxon>
        <taxon>organismal metagenomes</taxon>
    </lineage>
</organism>
<dbReference type="SMART" id="SM00530">
    <property type="entry name" value="HTH_XRE"/>
    <property type="match status" value="1"/>
</dbReference>
<dbReference type="Pfam" id="PF00717">
    <property type="entry name" value="Peptidase_S24"/>
    <property type="match status" value="1"/>
</dbReference>
<dbReference type="PROSITE" id="PS50943">
    <property type="entry name" value="HTH_CROC1"/>
    <property type="match status" value="1"/>
</dbReference>
<evidence type="ECO:0000313" key="2">
    <source>
        <dbReference type="EMBL" id="QJA64331.1"/>
    </source>
</evidence>
<dbReference type="InterPro" id="IPR039418">
    <property type="entry name" value="LexA-like"/>
</dbReference>
<gene>
    <name evidence="3" type="ORF">MM415A00294_0041</name>
    <name evidence="2" type="ORF">MM415B00522_0041</name>
</gene>
<dbReference type="Gene3D" id="1.10.260.40">
    <property type="entry name" value="lambda repressor-like DNA-binding domains"/>
    <property type="match status" value="1"/>
</dbReference>
<dbReference type="InterPro" id="IPR015927">
    <property type="entry name" value="Peptidase_S24_S26A/B/C"/>
</dbReference>
<reference evidence="3" key="1">
    <citation type="submission" date="2020-03" db="EMBL/GenBank/DDBJ databases">
        <title>The deep terrestrial virosphere.</title>
        <authorList>
            <person name="Holmfeldt K."/>
            <person name="Nilsson E."/>
            <person name="Simone D."/>
            <person name="Lopez-Fernandez M."/>
            <person name="Wu X."/>
            <person name="de Brujin I."/>
            <person name="Lundin D."/>
            <person name="Andersson A."/>
            <person name="Bertilsson S."/>
            <person name="Dopson M."/>
        </authorList>
    </citation>
    <scope>NUCLEOTIDE SEQUENCE</scope>
    <source>
        <strain evidence="3">MM415A00294</strain>
        <strain evidence="2">MM415B00522</strain>
    </source>
</reference>
<dbReference type="CDD" id="cd00093">
    <property type="entry name" value="HTH_XRE"/>
    <property type="match status" value="1"/>
</dbReference>
<name>A0A6M3KMR6_9ZZZZ</name>
<protein>
    <submittedName>
        <fullName evidence="3">Putative DNA binding, helix-turn-helix domain containing protein</fullName>
    </submittedName>
</protein>
<dbReference type="EMBL" id="MT142508">
    <property type="protein sequence ID" value="QJA83343.1"/>
    <property type="molecule type" value="Genomic_DNA"/>
</dbReference>
<accession>A0A6M3KMR6</accession>
<dbReference type="InterPro" id="IPR036286">
    <property type="entry name" value="LexA/Signal_pep-like_sf"/>
</dbReference>
<dbReference type="GO" id="GO:0003677">
    <property type="term" value="F:DNA binding"/>
    <property type="evidence" value="ECO:0007669"/>
    <property type="project" value="InterPro"/>
</dbReference>
<dbReference type="InterPro" id="IPR001387">
    <property type="entry name" value="Cro/C1-type_HTH"/>
</dbReference>
<dbReference type="SUPFAM" id="SSF51306">
    <property type="entry name" value="LexA/Signal peptidase"/>
    <property type="match status" value="1"/>
</dbReference>
<proteinExistence type="predicted"/>
<dbReference type="Pfam" id="PF01381">
    <property type="entry name" value="HTH_3"/>
    <property type="match status" value="1"/>
</dbReference>